<comment type="caution">
    <text evidence="9">The sequence shown here is derived from an EMBL/GenBank/DDBJ whole genome shotgun (WGS) entry which is preliminary data.</text>
</comment>
<evidence type="ECO:0000259" key="8">
    <source>
        <dbReference type="PROSITE" id="PS52035"/>
    </source>
</evidence>
<dbReference type="PANTHER" id="PTHR11705">
    <property type="entry name" value="PROTEASE FAMILY M14 CARBOXYPEPTIDASE A,B"/>
    <property type="match status" value="1"/>
</dbReference>
<dbReference type="Pfam" id="PF00246">
    <property type="entry name" value="Peptidase_M14"/>
    <property type="match status" value="1"/>
</dbReference>
<gene>
    <name evidence="9" type="ORF">OO016_07865</name>
</gene>
<evidence type="ECO:0000256" key="7">
    <source>
        <dbReference type="PROSITE-ProRule" id="PRU01379"/>
    </source>
</evidence>
<proteinExistence type="inferred from homology"/>
<accession>A0AAE3MLR5</accession>
<keyword evidence="3" id="KW-0645">Protease</keyword>
<evidence type="ECO:0000313" key="10">
    <source>
        <dbReference type="Proteomes" id="UP001207116"/>
    </source>
</evidence>
<name>A0AAE3MLR5_9FLAO</name>
<dbReference type="PANTHER" id="PTHR11705:SF143">
    <property type="entry name" value="SLL0236 PROTEIN"/>
    <property type="match status" value="1"/>
</dbReference>
<dbReference type="Gene3D" id="3.40.630.10">
    <property type="entry name" value="Zn peptidases"/>
    <property type="match status" value="1"/>
</dbReference>
<keyword evidence="4" id="KW-0378">Hydrolase</keyword>
<comment type="cofactor">
    <cofactor evidence="1">
        <name>Zn(2+)</name>
        <dbReference type="ChEBI" id="CHEBI:29105"/>
    </cofactor>
</comment>
<comment type="similarity">
    <text evidence="2 7">Belongs to the peptidase M14 family.</text>
</comment>
<dbReference type="GO" id="GO:0004181">
    <property type="term" value="F:metallocarboxypeptidase activity"/>
    <property type="evidence" value="ECO:0007669"/>
    <property type="project" value="InterPro"/>
</dbReference>
<dbReference type="PROSITE" id="PS52035">
    <property type="entry name" value="PEPTIDASE_M14"/>
    <property type="match status" value="1"/>
</dbReference>
<dbReference type="EMBL" id="JAPFQP010000002">
    <property type="protein sequence ID" value="MCX2719513.1"/>
    <property type="molecule type" value="Genomic_DNA"/>
</dbReference>
<evidence type="ECO:0000256" key="5">
    <source>
        <dbReference type="ARBA" id="ARBA00022833"/>
    </source>
</evidence>
<keyword evidence="5" id="KW-0862">Zinc</keyword>
<reference evidence="9" key="1">
    <citation type="submission" date="2022-11" db="EMBL/GenBank/DDBJ databases">
        <title>The characterization of three novel Bacteroidetes species and genomic analysis of their roles in tidal elemental geochemical cycles.</title>
        <authorList>
            <person name="Ma K.-J."/>
        </authorList>
    </citation>
    <scope>NUCLEOTIDE SEQUENCE</scope>
    <source>
        <strain evidence="9">M415</strain>
    </source>
</reference>
<dbReference type="CDD" id="cd06239">
    <property type="entry name" value="M14-like"/>
    <property type="match status" value="1"/>
</dbReference>
<dbReference type="GO" id="GO:0006508">
    <property type="term" value="P:proteolysis"/>
    <property type="evidence" value="ECO:0007669"/>
    <property type="project" value="UniProtKB-KW"/>
</dbReference>
<dbReference type="InterPro" id="IPR000834">
    <property type="entry name" value="Peptidase_M14"/>
</dbReference>
<evidence type="ECO:0000256" key="6">
    <source>
        <dbReference type="ARBA" id="ARBA00023049"/>
    </source>
</evidence>
<dbReference type="AlphaFoldDB" id="A0AAE3MLR5"/>
<evidence type="ECO:0000256" key="2">
    <source>
        <dbReference type="ARBA" id="ARBA00005988"/>
    </source>
</evidence>
<evidence type="ECO:0000256" key="1">
    <source>
        <dbReference type="ARBA" id="ARBA00001947"/>
    </source>
</evidence>
<dbReference type="GO" id="GO:0008270">
    <property type="term" value="F:zinc ion binding"/>
    <property type="evidence" value="ECO:0007669"/>
    <property type="project" value="InterPro"/>
</dbReference>
<protein>
    <submittedName>
        <fullName evidence="9">M14 family metallopeptidase</fullName>
    </submittedName>
</protein>
<dbReference type="GO" id="GO:0005615">
    <property type="term" value="C:extracellular space"/>
    <property type="evidence" value="ECO:0007669"/>
    <property type="project" value="TreeGrafter"/>
</dbReference>
<keyword evidence="10" id="KW-1185">Reference proteome</keyword>
<feature type="domain" description="Peptidase M14" evidence="8">
    <location>
        <begin position="7"/>
        <end position="269"/>
    </location>
</feature>
<organism evidence="9 10">
    <name type="scientific">Lentiprolixibacter aurantiacus</name>
    <dbReference type="NCBI Taxonomy" id="2993939"/>
    <lineage>
        <taxon>Bacteria</taxon>
        <taxon>Pseudomonadati</taxon>
        <taxon>Bacteroidota</taxon>
        <taxon>Flavobacteriia</taxon>
        <taxon>Flavobacteriales</taxon>
        <taxon>Flavobacteriaceae</taxon>
        <taxon>Lentiprolixibacter</taxon>
    </lineage>
</organism>
<evidence type="ECO:0000256" key="3">
    <source>
        <dbReference type="ARBA" id="ARBA00022670"/>
    </source>
</evidence>
<comment type="caution">
    <text evidence="7">Lacks conserved residue(s) required for the propagation of feature annotation.</text>
</comment>
<sequence>MDVFQISHKDYKVSSITGRYILPGQVNKFFEACPESVQVHSLGKSAEGRNIQMAELGAGEIKILMWSQMHGNESTTTKAVVDLIAFLSSRNPTAMQLLEKCQLRIIGMLNPDGAVRYTRENANGIDLNRDAHERTQPESRILRKAFESFAPDFCFNLHDQRTIYNVGHTDSPATLSFLAPSRDEERTVDASREMSMQVIAAINEKLQRKIPGHIGRYDDAFNINCIGDTLQMHGTPTLLFEAGHYPGDYEREIVRGYVFHSLLAAIDTIANASYLRYDVESYLGIPENNKLYFDVLIRNFQWNNNKSAVEDLGILFREELQEGRIGFKPYIQKRGDLGTYFGHTTYDFSNQKDLDSLINSSLRTILDI</sequence>
<dbReference type="Proteomes" id="UP001207116">
    <property type="component" value="Unassembled WGS sequence"/>
</dbReference>
<dbReference type="RefSeq" id="WP_266012194.1">
    <property type="nucleotide sequence ID" value="NZ_JAPFQP010000002.1"/>
</dbReference>
<keyword evidence="6" id="KW-0482">Metalloprotease</keyword>
<dbReference type="SUPFAM" id="SSF53187">
    <property type="entry name" value="Zn-dependent exopeptidases"/>
    <property type="match status" value="1"/>
</dbReference>
<evidence type="ECO:0000313" key="9">
    <source>
        <dbReference type="EMBL" id="MCX2719513.1"/>
    </source>
</evidence>
<evidence type="ECO:0000256" key="4">
    <source>
        <dbReference type="ARBA" id="ARBA00022801"/>
    </source>
</evidence>